<reference evidence="1 2" key="1">
    <citation type="submission" date="2019-03" db="EMBL/GenBank/DDBJ databases">
        <title>First draft genome of Liparis tanakae, snailfish: a comprehensive survey of snailfish specific genes.</title>
        <authorList>
            <person name="Kim W."/>
            <person name="Song I."/>
            <person name="Jeong J.-H."/>
            <person name="Kim D."/>
            <person name="Kim S."/>
            <person name="Ryu S."/>
            <person name="Song J.Y."/>
            <person name="Lee S.K."/>
        </authorList>
    </citation>
    <scope>NUCLEOTIDE SEQUENCE [LARGE SCALE GENOMIC DNA]</scope>
    <source>
        <tissue evidence="1">Muscle</tissue>
    </source>
</reference>
<evidence type="ECO:0000313" key="2">
    <source>
        <dbReference type="Proteomes" id="UP000314294"/>
    </source>
</evidence>
<protein>
    <submittedName>
        <fullName evidence="1">Uncharacterized protein</fullName>
    </submittedName>
</protein>
<organism evidence="1 2">
    <name type="scientific">Liparis tanakae</name>
    <name type="common">Tanaka's snailfish</name>
    <dbReference type="NCBI Taxonomy" id="230148"/>
    <lineage>
        <taxon>Eukaryota</taxon>
        <taxon>Metazoa</taxon>
        <taxon>Chordata</taxon>
        <taxon>Craniata</taxon>
        <taxon>Vertebrata</taxon>
        <taxon>Euteleostomi</taxon>
        <taxon>Actinopterygii</taxon>
        <taxon>Neopterygii</taxon>
        <taxon>Teleostei</taxon>
        <taxon>Neoteleostei</taxon>
        <taxon>Acanthomorphata</taxon>
        <taxon>Eupercaria</taxon>
        <taxon>Perciformes</taxon>
        <taxon>Cottioidei</taxon>
        <taxon>Cottales</taxon>
        <taxon>Liparidae</taxon>
        <taxon>Liparis</taxon>
    </lineage>
</organism>
<dbReference type="Proteomes" id="UP000314294">
    <property type="component" value="Unassembled WGS sequence"/>
</dbReference>
<sequence>MLRLQLVHVGELLLLLLGVALLLLLQQHTAVVTSGLLALRLKRVLQLNLAVLLGDYCLHVEELNPSSDINAINTGGCNYSMKLIVEMHFSMNLLYRRRSSAYQFTASRISTVHVMHSSLERVWISYISGVLVILPAEQPAVLQPALRFGLQAKGDLSLTSGFLVFPDLIVHLRDGVFDQRQALHQRLVLVCVRWKELKEVLVEREHVFHPREEPLKPGLLYQRRLLQLTLLLEFTIDDFLSLNILFGQGPQVVLVHSHAPRLRLQVLVVGLQLSSQQSIVDGLSQRGSQRHRVLSDELHPEAFDLIHLHGTGSS</sequence>
<accession>A0A4Z2GY68</accession>
<dbReference type="EMBL" id="SRLO01000390">
    <property type="protein sequence ID" value="TNN58055.1"/>
    <property type="molecule type" value="Genomic_DNA"/>
</dbReference>
<name>A0A4Z2GY68_9TELE</name>
<proteinExistence type="predicted"/>
<evidence type="ECO:0000313" key="1">
    <source>
        <dbReference type="EMBL" id="TNN58055.1"/>
    </source>
</evidence>
<gene>
    <name evidence="1" type="ORF">EYF80_031727</name>
</gene>
<dbReference type="AlphaFoldDB" id="A0A4Z2GY68"/>
<comment type="caution">
    <text evidence="1">The sequence shown here is derived from an EMBL/GenBank/DDBJ whole genome shotgun (WGS) entry which is preliminary data.</text>
</comment>
<keyword evidence="2" id="KW-1185">Reference proteome</keyword>